<feature type="region of interest" description="Disordered" evidence="1">
    <location>
        <begin position="481"/>
        <end position="556"/>
    </location>
</feature>
<feature type="compositionally biased region" description="Low complexity" evidence="1">
    <location>
        <begin position="379"/>
        <end position="404"/>
    </location>
</feature>
<comment type="caution">
    <text evidence="2">The sequence shown here is derived from an EMBL/GenBank/DDBJ whole genome shotgun (WGS) entry which is preliminary data.</text>
</comment>
<dbReference type="EMBL" id="JAKELL010000013">
    <property type="protein sequence ID" value="KAH8994826.1"/>
    <property type="molecule type" value="Genomic_DNA"/>
</dbReference>
<dbReference type="Proteomes" id="UP001201163">
    <property type="component" value="Unassembled WGS sequence"/>
</dbReference>
<sequence>MSSTLPSHQVTQTIPAVAIVVDSSLTLAREWHHILLEYCKPLFARLAEGNAAFLPQLRLGFVTYGPPNCSGGTPLLVNRFFAVGAHNELKEMNRLSIGTTTTGGSLGMAALEGYAAAIEMFDSLKNGVNQKPLRPLSLNESRDRPKEVYSYHLWHFAAGQPDNTKNPLWNNSPALDSLTWKTVPAELKKREINCSMLLVSPSPKFSKLFSDISDARLAPWFPTRPNHTILLSGFTPSPKPRAAVPSTIPAKRPADSPAEQRSPGPKISKPPSQTASPALAAAKKPVLQSSPLIPPATASAPPSSSATSPIVPPATAPNSSPPKPPAREPLDGTVIDLTQSSSSEIVPPTMQTGRVPPQPNAVQQAPPTQPQPIPPTQPPTQTQPLLTPQSQTQSSMQPQSQPSSFLNLKPPPATADSVEMLTKLKQVEMRMTDLRNKQLEAAQAGRTDEANKLAVILSQHITAYKKGREFVVRMLEAKKAAAQGQGQGPSSQPAHDPAPTAGTTQHSTPRMSATPQPTPNANSHSTPRLTTPRMAANPNPNSMSASPSHATANSGVGVGSGSAANANAALLRAFNPAAAQIPTQTGLASLSGPEAHGLGAMPQHGFSHSNPLGQQQQQQPMPPNIAAQMKKLVEQRTLAQNTPVHIPAGNGAGTNGGTGAPVVPGMAGGFNETRDVQWVGTFVWQGTNPTRNEKKERTHIFGTTVMRQHGQKFYPLRLLGPRSR</sequence>
<accession>A0AAD4QFE7</accession>
<feature type="compositionally biased region" description="Polar residues" evidence="1">
    <location>
        <begin position="501"/>
        <end position="529"/>
    </location>
</feature>
<feature type="region of interest" description="Disordered" evidence="1">
    <location>
        <begin position="229"/>
        <end position="414"/>
    </location>
</feature>
<evidence type="ECO:0000256" key="1">
    <source>
        <dbReference type="SAM" id="MobiDB-lite"/>
    </source>
</evidence>
<feature type="region of interest" description="Disordered" evidence="1">
    <location>
        <begin position="587"/>
        <end position="619"/>
    </location>
</feature>
<reference evidence="2" key="1">
    <citation type="submission" date="2022-01" db="EMBL/GenBank/DDBJ databases">
        <title>Comparative genomics reveals a dynamic genome evolution in the ectomycorrhizal milk-cap (Lactarius) mushrooms.</title>
        <authorList>
            <consortium name="DOE Joint Genome Institute"/>
            <person name="Lebreton A."/>
            <person name="Tang N."/>
            <person name="Kuo A."/>
            <person name="LaButti K."/>
            <person name="Drula E."/>
            <person name="Barry K."/>
            <person name="Clum A."/>
            <person name="Lipzen A."/>
            <person name="Mousain D."/>
            <person name="Ng V."/>
            <person name="Wang R."/>
            <person name="Wang X."/>
            <person name="Dai Y."/>
            <person name="Henrissat B."/>
            <person name="Grigoriev I.V."/>
            <person name="Guerin-Laguette A."/>
            <person name="Yu F."/>
            <person name="Martin F.M."/>
        </authorList>
    </citation>
    <scope>NUCLEOTIDE SEQUENCE</scope>
    <source>
        <strain evidence="2">QP</strain>
    </source>
</reference>
<feature type="compositionally biased region" description="Low complexity" evidence="1">
    <location>
        <begin position="481"/>
        <end position="494"/>
    </location>
</feature>
<keyword evidence="3" id="KW-1185">Reference proteome</keyword>
<name>A0AAD4QFE7_9AGAM</name>
<gene>
    <name evidence="2" type="ORF">EDB92DRAFT_228064</name>
</gene>
<feature type="compositionally biased region" description="Polar residues" evidence="1">
    <location>
        <begin position="336"/>
        <end position="352"/>
    </location>
</feature>
<protein>
    <submittedName>
        <fullName evidence="2">Uncharacterized protein</fullName>
    </submittedName>
</protein>
<feature type="compositionally biased region" description="Pro residues" evidence="1">
    <location>
        <begin position="310"/>
        <end position="324"/>
    </location>
</feature>
<feature type="compositionally biased region" description="Pro residues" evidence="1">
    <location>
        <begin position="367"/>
        <end position="378"/>
    </location>
</feature>
<evidence type="ECO:0000313" key="2">
    <source>
        <dbReference type="EMBL" id="KAH8994826.1"/>
    </source>
</evidence>
<proteinExistence type="predicted"/>
<feature type="compositionally biased region" description="Low complexity" evidence="1">
    <location>
        <begin position="534"/>
        <end position="556"/>
    </location>
</feature>
<organism evidence="2 3">
    <name type="scientific">Lactarius akahatsu</name>
    <dbReference type="NCBI Taxonomy" id="416441"/>
    <lineage>
        <taxon>Eukaryota</taxon>
        <taxon>Fungi</taxon>
        <taxon>Dikarya</taxon>
        <taxon>Basidiomycota</taxon>
        <taxon>Agaricomycotina</taxon>
        <taxon>Agaricomycetes</taxon>
        <taxon>Russulales</taxon>
        <taxon>Russulaceae</taxon>
        <taxon>Lactarius</taxon>
    </lineage>
</organism>
<dbReference type="AlphaFoldDB" id="A0AAD4QFE7"/>
<evidence type="ECO:0000313" key="3">
    <source>
        <dbReference type="Proteomes" id="UP001201163"/>
    </source>
</evidence>
<dbReference type="PRINTS" id="PR01217">
    <property type="entry name" value="PRICHEXTENSN"/>
</dbReference>
<feature type="compositionally biased region" description="Low complexity" evidence="1">
    <location>
        <begin position="289"/>
        <end position="309"/>
    </location>
</feature>